<evidence type="ECO:0000256" key="2">
    <source>
        <dbReference type="RuleBase" id="RU362039"/>
    </source>
</evidence>
<dbReference type="NCBIfam" id="TIGR00040">
    <property type="entry name" value="yfcE"/>
    <property type="match status" value="1"/>
</dbReference>
<name>A0AAU9CW74_9LACO</name>
<dbReference type="InterPro" id="IPR029052">
    <property type="entry name" value="Metallo-depent_PP-like"/>
</dbReference>
<dbReference type="PANTHER" id="PTHR11124">
    <property type="entry name" value="VACUOLAR SORTING PROTEIN VPS29"/>
    <property type="match status" value="1"/>
</dbReference>
<dbReference type="SUPFAM" id="SSF56300">
    <property type="entry name" value="Metallo-dependent phosphatases"/>
    <property type="match status" value="1"/>
</dbReference>
<evidence type="ECO:0000259" key="3">
    <source>
        <dbReference type="Pfam" id="PF12850"/>
    </source>
</evidence>
<dbReference type="InterPro" id="IPR000979">
    <property type="entry name" value="Phosphodiesterase_MJ0936/Vps29"/>
</dbReference>
<dbReference type="Gene3D" id="3.60.21.10">
    <property type="match status" value="1"/>
</dbReference>
<keyword evidence="5" id="KW-1185">Reference proteome</keyword>
<evidence type="ECO:0000313" key="4">
    <source>
        <dbReference type="EMBL" id="BDR56676.1"/>
    </source>
</evidence>
<feature type="domain" description="Calcineurin-like phosphoesterase" evidence="3">
    <location>
        <begin position="1"/>
        <end position="145"/>
    </location>
</feature>
<sequence length="174" mass="19957">MKILICSDTHGDEEILLEKLSKYPDFDHYFYLGDSELAETNLLFEKFIAVSGNMDYGEFPATKLISDQGIKFFLTHGHLFGVNSGLQRLVSEAQKLEANIVCYGHTHQLSIRSIDGILFINPGSISQPRNFISERGTYVILEITETEYLIYCYNRKDQLLDIEKNPLIVKRNNE</sequence>
<comment type="similarity">
    <text evidence="1 2">Belongs to the metallophosphoesterase superfamily. YfcE family.</text>
</comment>
<dbReference type="InterPro" id="IPR024654">
    <property type="entry name" value="Calcineurin-like_PHP_lpxH"/>
</dbReference>
<accession>A0AAU9CW74</accession>
<evidence type="ECO:0000313" key="5">
    <source>
        <dbReference type="Proteomes" id="UP001321804"/>
    </source>
</evidence>
<dbReference type="GO" id="GO:0046872">
    <property type="term" value="F:metal ion binding"/>
    <property type="evidence" value="ECO:0007669"/>
    <property type="project" value="UniProtKB-KW"/>
</dbReference>
<protein>
    <recommendedName>
        <fullName evidence="2">Phosphoesterase</fullName>
        <ecNumber evidence="2">3.1.4.-</ecNumber>
    </recommendedName>
</protein>
<organism evidence="4 5">
    <name type="scientific">Xylocopilactobacillus apis</name>
    <dbReference type="NCBI Taxonomy" id="2932183"/>
    <lineage>
        <taxon>Bacteria</taxon>
        <taxon>Bacillati</taxon>
        <taxon>Bacillota</taxon>
        <taxon>Bacilli</taxon>
        <taxon>Lactobacillales</taxon>
        <taxon>Lactobacillaceae</taxon>
        <taxon>Xylocopilactobacillus</taxon>
    </lineage>
</organism>
<gene>
    <name evidence="4" type="ORF">KIMC2_12380</name>
</gene>
<reference evidence="4 5" key="1">
    <citation type="journal article" date="2023" name="Microbiol. Spectr.">
        <title>Symbiosis of Carpenter Bees with Uncharacterized Lactic Acid Bacteria Showing NAD Auxotrophy.</title>
        <authorList>
            <person name="Kawasaki S."/>
            <person name="Ozawa K."/>
            <person name="Mori T."/>
            <person name="Yamamoto A."/>
            <person name="Ito M."/>
            <person name="Ohkuma M."/>
            <person name="Sakamoto M."/>
            <person name="Matsutani M."/>
        </authorList>
    </citation>
    <scope>NUCLEOTIDE SEQUENCE [LARGE SCALE GENOMIC DNA]</scope>
    <source>
        <strain evidence="4 5">KimC2</strain>
    </source>
</reference>
<dbReference type="Proteomes" id="UP001321804">
    <property type="component" value="Chromosome"/>
</dbReference>
<comment type="cofactor">
    <cofactor evidence="2">
        <name>a divalent metal cation</name>
        <dbReference type="ChEBI" id="CHEBI:60240"/>
    </cofactor>
</comment>
<dbReference type="EC" id="3.1.4.-" evidence="2"/>
<dbReference type="AlphaFoldDB" id="A0AAU9CW74"/>
<dbReference type="Pfam" id="PF12850">
    <property type="entry name" value="Metallophos_2"/>
    <property type="match status" value="1"/>
</dbReference>
<dbReference type="EMBL" id="AP026801">
    <property type="protein sequence ID" value="BDR56676.1"/>
    <property type="molecule type" value="Genomic_DNA"/>
</dbReference>
<evidence type="ECO:0000256" key="1">
    <source>
        <dbReference type="ARBA" id="ARBA00008950"/>
    </source>
</evidence>
<proteinExistence type="inferred from homology"/>
<keyword evidence="2" id="KW-0479">Metal-binding</keyword>
<dbReference type="KEGG" id="xak:KIMC2_12380"/>
<dbReference type="GO" id="GO:0016787">
    <property type="term" value="F:hydrolase activity"/>
    <property type="evidence" value="ECO:0007669"/>
    <property type="project" value="UniProtKB-UniRule"/>
</dbReference>